<gene>
    <name evidence="1" type="ORF">AUP74_00688</name>
</gene>
<proteinExistence type="predicted"/>
<dbReference type="RefSeq" id="WP_145924306.1">
    <property type="nucleotide sequence ID" value="NZ_CP014143.1"/>
</dbReference>
<evidence type="ECO:0000313" key="2">
    <source>
        <dbReference type="Proteomes" id="UP000095672"/>
    </source>
</evidence>
<dbReference type="AlphaFoldDB" id="A0A1C9W4T7"/>
<protein>
    <submittedName>
        <fullName evidence="1">Uncharacterized protein</fullName>
    </submittedName>
</protein>
<sequence length="189" mass="19504">MKYLTIPAVLFVAATTSLNGCAKLDGKVTVGGTLNSQGGAGKAVLTAHASRCDDVVTGQANYQDQTAIDWQDVGGVAFKAEVYDAGFCADEPVHPDGIGDTTKHCRQDVCTGGMYQVDFTYKSTNPTTPGEGAGFACMMDTGQGVSSGFGATGILRTMEIESGPYQGYRNAGTMSGNVQVSTCPSGDSK</sequence>
<dbReference type="KEGG" id="micc:AUP74_00688"/>
<organism evidence="1 2">
    <name type="scientific">Microbulbifer aggregans</name>
    <dbReference type="NCBI Taxonomy" id="1769779"/>
    <lineage>
        <taxon>Bacteria</taxon>
        <taxon>Pseudomonadati</taxon>
        <taxon>Pseudomonadota</taxon>
        <taxon>Gammaproteobacteria</taxon>
        <taxon>Cellvibrionales</taxon>
        <taxon>Microbulbiferaceae</taxon>
        <taxon>Microbulbifer</taxon>
    </lineage>
</organism>
<accession>A0A1C9W4T7</accession>
<name>A0A1C9W4T7_9GAMM</name>
<dbReference type="Proteomes" id="UP000095672">
    <property type="component" value="Chromosome"/>
</dbReference>
<reference evidence="2" key="1">
    <citation type="submission" date="2016-01" db="EMBL/GenBank/DDBJ databases">
        <title>Complete genome sequence of Microbulbifer sp. CCB-MM1, a halophile isolated from Matang Mangrove Forest, Perak.</title>
        <authorList>
            <person name="Moh T.H."/>
            <person name="Dinesh B."/>
            <person name="Lau N.-S."/>
            <person name="Go F."/>
            <person name="Alexander Chong S.-C."/>
        </authorList>
    </citation>
    <scope>NUCLEOTIDE SEQUENCE [LARGE SCALE GENOMIC DNA]</scope>
    <source>
        <strain evidence="2">CCB-MM1</strain>
    </source>
</reference>
<evidence type="ECO:0000313" key="1">
    <source>
        <dbReference type="EMBL" id="AOS96157.1"/>
    </source>
</evidence>
<keyword evidence="2" id="KW-1185">Reference proteome</keyword>
<dbReference type="OrthoDB" id="5731675at2"/>
<dbReference type="EMBL" id="CP014143">
    <property type="protein sequence ID" value="AOS96157.1"/>
    <property type="molecule type" value="Genomic_DNA"/>
</dbReference>